<gene>
    <name evidence="1" type="ORF">DXF87_18785</name>
</gene>
<accession>A0ABD7GT57</accession>
<sequence length="80" mass="9216">MPFIQFGETVCDVLANCRSNFHLFTGNVHCHKFYLLSFRLGDSSIPDLMSKCVIWITLFCRFLSGNLFCEAGQEEVRFTL</sequence>
<evidence type="ECO:0000313" key="2">
    <source>
        <dbReference type="Proteomes" id="UP000255291"/>
    </source>
</evidence>
<organism evidence="1 2">
    <name type="scientific">Enterobacter roggenkampii</name>
    <dbReference type="NCBI Taxonomy" id="1812935"/>
    <lineage>
        <taxon>Bacteria</taxon>
        <taxon>Pseudomonadati</taxon>
        <taxon>Pseudomonadota</taxon>
        <taxon>Gammaproteobacteria</taxon>
        <taxon>Enterobacterales</taxon>
        <taxon>Enterobacteriaceae</taxon>
        <taxon>Enterobacter</taxon>
        <taxon>Enterobacter cloacae complex</taxon>
    </lineage>
</organism>
<name>A0ABD7GT57_9ENTR</name>
<protein>
    <submittedName>
        <fullName evidence="1">Uncharacterized protein</fullName>
    </submittedName>
</protein>
<dbReference type="AlphaFoldDB" id="A0ABD7GT57"/>
<evidence type="ECO:0000313" key="1">
    <source>
        <dbReference type="EMBL" id="RDT58253.1"/>
    </source>
</evidence>
<dbReference type="EMBL" id="QRBW01000044">
    <property type="protein sequence ID" value="RDT58253.1"/>
    <property type="molecule type" value="Genomic_DNA"/>
</dbReference>
<comment type="caution">
    <text evidence="1">The sequence shown here is derived from an EMBL/GenBank/DDBJ whole genome shotgun (WGS) entry which is preliminary data.</text>
</comment>
<proteinExistence type="predicted"/>
<dbReference type="Proteomes" id="UP000255291">
    <property type="component" value="Unassembled WGS sequence"/>
</dbReference>
<reference evidence="1 2" key="1">
    <citation type="submission" date="2018-07" db="EMBL/GenBank/DDBJ databases">
        <title>The use of a cohorting ward and systematic surveillance cultures for the control of a Klebsiella pneumoniae carbapenemase (KPC)-producing Enterobacteriaceae outbreak.</title>
        <authorList>
            <person name="Doi Y."/>
        </authorList>
    </citation>
    <scope>NUCLEOTIDE SEQUENCE [LARGE SCALE GENOMIC DNA]</scope>
    <source>
        <strain evidence="1 2">1-RC-17-04017</strain>
    </source>
</reference>